<protein>
    <submittedName>
        <fullName evidence="1">Uncharacterized protein</fullName>
    </submittedName>
</protein>
<dbReference type="AlphaFoldDB" id="A0A2W2CHP5"/>
<proteinExistence type="predicted"/>
<dbReference type="Proteomes" id="UP000249304">
    <property type="component" value="Unassembled WGS sequence"/>
</dbReference>
<comment type="caution">
    <text evidence="1">The sequence shown here is derived from an EMBL/GenBank/DDBJ whole genome shotgun (WGS) entry which is preliminary data.</text>
</comment>
<feature type="non-terminal residue" evidence="1">
    <location>
        <position position="157"/>
    </location>
</feature>
<feature type="non-terminal residue" evidence="1">
    <location>
        <position position="1"/>
    </location>
</feature>
<gene>
    <name evidence="1" type="ORF">C1J01_48510</name>
</gene>
<name>A0A2W2CHP5_9ACTN</name>
<sequence>EGWRRLDTASGGWLRRLITTTVQLNARPLTLPERTEHAVAAMRAFAPDRADLPDPPQLDDPVYGLPFHVHLAALLRVRDGDTAEGAGGGLLGRFVVRELDQWVRAERDGLPSLGEEIPRVDGSQGPARQAVAAYVLTAPASAELPGVVSGVPHEGGR</sequence>
<accession>A0A2W2CHP5</accession>
<dbReference type="RefSeq" id="WP_181449400.1">
    <property type="nucleotide sequence ID" value="NZ_POUD01000660.1"/>
</dbReference>
<reference evidence="1 2" key="1">
    <citation type="submission" date="2018-01" db="EMBL/GenBank/DDBJ databases">
        <title>Draft genome sequence of Nonomuraea sp. KC333.</title>
        <authorList>
            <person name="Sahin N."/>
            <person name="Saygin H."/>
            <person name="Ay H."/>
        </authorList>
    </citation>
    <scope>NUCLEOTIDE SEQUENCE [LARGE SCALE GENOMIC DNA]</scope>
    <source>
        <strain evidence="1 2">KC333</strain>
    </source>
</reference>
<dbReference type="EMBL" id="POUD01000660">
    <property type="protein sequence ID" value="PZF98935.1"/>
    <property type="molecule type" value="Genomic_DNA"/>
</dbReference>
<organism evidence="1 2">
    <name type="scientific">Nonomuraea aridisoli</name>
    <dbReference type="NCBI Taxonomy" id="2070368"/>
    <lineage>
        <taxon>Bacteria</taxon>
        <taxon>Bacillati</taxon>
        <taxon>Actinomycetota</taxon>
        <taxon>Actinomycetes</taxon>
        <taxon>Streptosporangiales</taxon>
        <taxon>Streptosporangiaceae</taxon>
        <taxon>Nonomuraea</taxon>
    </lineage>
</organism>
<keyword evidence="2" id="KW-1185">Reference proteome</keyword>
<evidence type="ECO:0000313" key="1">
    <source>
        <dbReference type="EMBL" id="PZF98935.1"/>
    </source>
</evidence>
<evidence type="ECO:0000313" key="2">
    <source>
        <dbReference type="Proteomes" id="UP000249304"/>
    </source>
</evidence>